<protein>
    <submittedName>
        <fullName evidence="2">Uncharacterized protein</fullName>
    </submittedName>
</protein>
<feature type="region of interest" description="Disordered" evidence="1">
    <location>
        <begin position="114"/>
        <end position="133"/>
    </location>
</feature>
<dbReference type="Proteomes" id="UP001274830">
    <property type="component" value="Unassembled WGS sequence"/>
</dbReference>
<reference evidence="2" key="1">
    <citation type="submission" date="2023-07" db="EMBL/GenBank/DDBJ databases">
        <title>Black Yeasts Isolated from many extreme environments.</title>
        <authorList>
            <person name="Coleine C."/>
            <person name="Stajich J.E."/>
            <person name="Selbmann L."/>
        </authorList>
    </citation>
    <scope>NUCLEOTIDE SEQUENCE</scope>
    <source>
        <strain evidence="2">CCFEE 5485</strain>
    </source>
</reference>
<sequence>MAASINIQIPFDTLEAIQENEGITQALQKLAVNPSSSSKVIHNIAAAVIKAVEELPYMVKAKTAHPSKASAASFDVESVFGDARRTVNSSRSRSPSFGPPKPRSRLQSPVYNGWDTSSPITTPPSPVSPCGGWGPSVSDSHPVYSTSASITVTIESDDGRHSFVVETYSCFRDLIHEYSWWTGSEADDLVFTMAESGEVIGKGQYSANLLWLGIRNGTTINVEKVGGILTGEATRVSITFRDSMRNEVVIPVDGSSTFQDLIQLYSQRTGRDTRKLDFFYTLNGVEDDKIATEWPQGSLDQHFSDGELILVKPKPLSSINFSFTIRDAMDKVNHFEADRYIDMADLDEMYSHKTGSKFGSLQYEVHGEVFQSNSMSWTGQTLDMCGVFNGTEILVRPHKASVRPGWVCDCSEYEDWTDRRNSVERGRGWD</sequence>
<organism evidence="2 3">
    <name type="scientific">Recurvomyces mirabilis</name>
    <dbReference type="NCBI Taxonomy" id="574656"/>
    <lineage>
        <taxon>Eukaryota</taxon>
        <taxon>Fungi</taxon>
        <taxon>Dikarya</taxon>
        <taxon>Ascomycota</taxon>
        <taxon>Pezizomycotina</taxon>
        <taxon>Dothideomycetes</taxon>
        <taxon>Dothideomycetidae</taxon>
        <taxon>Mycosphaerellales</taxon>
        <taxon>Teratosphaeriaceae</taxon>
        <taxon>Recurvomyces</taxon>
    </lineage>
</organism>
<proteinExistence type="predicted"/>
<evidence type="ECO:0000256" key="1">
    <source>
        <dbReference type="SAM" id="MobiDB-lite"/>
    </source>
</evidence>
<feature type="region of interest" description="Disordered" evidence="1">
    <location>
        <begin position="85"/>
        <end position="108"/>
    </location>
</feature>
<name>A0AAE1C468_9PEZI</name>
<gene>
    <name evidence="2" type="ORF">LTR78_002352</name>
</gene>
<evidence type="ECO:0000313" key="2">
    <source>
        <dbReference type="EMBL" id="KAK3677502.1"/>
    </source>
</evidence>
<feature type="compositionally biased region" description="Low complexity" evidence="1">
    <location>
        <begin position="86"/>
        <end position="96"/>
    </location>
</feature>
<accession>A0AAE1C468</accession>
<dbReference type="AlphaFoldDB" id="A0AAE1C468"/>
<comment type="caution">
    <text evidence="2">The sequence shown here is derived from an EMBL/GenBank/DDBJ whole genome shotgun (WGS) entry which is preliminary data.</text>
</comment>
<evidence type="ECO:0000313" key="3">
    <source>
        <dbReference type="Proteomes" id="UP001274830"/>
    </source>
</evidence>
<dbReference type="EMBL" id="JAUTXT010000006">
    <property type="protein sequence ID" value="KAK3677502.1"/>
    <property type="molecule type" value="Genomic_DNA"/>
</dbReference>
<keyword evidence="3" id="KW-1185">Reference proteome</keyword>